<dbReference type="Pfam" id="PF20434">
    <property type="entry name" value="BD-FAE"/>
    <property type="match status" value="1"/>
</dbReference>
<evidence type="ECO:0000256" key="1">
    <source>
        <dbReference type="ARBA" id="ARBA00022801"/>
    </source>
</evidence>
<organism evidence="3 4">
    <name type="scientific">Kurthia gibsonii</name>
    <dbReference type="NCBI Taxonomy" id="33946"/>
    <lineage>
        <taxon>Bacteria</taxon>
        <taxon>Bacillati</taxon>
        <taxon>Bacillota</taxon>
        <taxon>Bacilli</taxon>
        <taxon>Bacillales</taxon>
        <taxon>Caryophanaceae</taxon>
        <taxon>Kurthia</taxon>
    </lineage>
</organism>
<evidence type="ECO:0000259" key="2">
    <source>
        <dbReference type="Pfam" id="PF20434"/>
    </source>
</evidence>
<dbReference type="Gene3D" id="3.40.50.1820">
    <property type="entry name" value="alpha/beta hydrolase"/>
    <property type="match status" value="1"/>
</dbReference>
<dbReference type="Proteomes" id="UP001398420">
    <property type="component" value="Unassembled WGS sequence"/>
</dbReference>
<gene>
    <name evidence="3" type="ORF">AAF454_08085</name>
</gene>
<dbReference type="EMBL" id="JBCEWA010000005">
    <property type="protein sequence ID" value="MEL5988364.1"/>
    <property type="molecule type" value="Genomic_DNA"/>
</dbReference>
<dbReference type="InterPro" id="IPR049492">
    <property type="entry name" value="BD-FAE-like_dom"/>
</dbReference>
<feature type="domain" description="BD-FAE-like" evidence="2">
    <location>
        <begin position="54"/>
        <end position="228"/>
    </location>
</feature>
<dbReference type="SUPFAM" id="SSF53474">
    <property type="entry name" value="alpha/beta-Hydrolases"/>
    <property type="match status" value="1"/>
</dbReference>
<proteinExistence type="predicted"/>
<evidence type="ECO:0000313" key="3">
    <source>
        <dbReference type="EMBL" id="MEL5988364.1"/>
    </source>
</evidence>
<accession>A0ABU9LLM7</accession>
<evidence type="ECO:0000313" key="4">
    <source>
        <dbReference type="Proteomes" id="UP001398420"/>
    </source>
</evidence>
<dbReference type="InterPro" id="IPR029058">
    <property type="entry name" value="AB_hydrolase_fold"/>
</dbReference>
<keyword evidence="4" id="KW-1185">Reference proteome</keyword>
<dbReference type="PANTHER" id="PTHR48081">
    <property type="entry name" value="AB HYDROLASE SUPERFAMILY PROTEIN C4A8.06C"/>
    <property type="match status" value="1"/>
</dbReference>
<name>A0ABU9LLM7_9BACL</name>
<dbReference type="GO" id="GO:0016787">
    <property type="term" value="F:hydrolase activity"/>
    <property type="evidence" value="ECO:0007669"/>
    <property type="project" value="UniProtKB-KW"/>
</dbReference>
<dbReference type="RefSeq" id="WP_342302921.1">
    <property type="nucleotide sequence ID" value="NZ_JBCEWA010000005.1"/>
</dbReference>
<keyword evidence="1 3" id="KW-0378">Hydrolase</keyword>
<comment type="caution">
    <text evidence="3">The sequence shown here is derived from an EMBL/GenBank/DDBJ whole genome shotgun (WGS) entry which is preliminary data.</text>
</comment>
<dbReference type="InterPro" id="IPR050300">
    <property type="entry name" value="GDXG_lipolytic_enzyme"/>
</dbReference>
<protein>
    <submittedName>
        <fullName evidence="3">Alpha/beta hydrolase</fullName>
    </submittedName>
</protein>
<sequence length="291" mass="32067">MGKLNKKIFIPLFVLLLLVISVGVFSMRADYTSAELFDAKHEFSYGEQANQDLKIYQKGLKKGEKTPVVLYIHGGGWYAGDKANVGKKPGYFNKKGYTFISMNYRLSPVGNYQDQANDVAAAMKWIVDHADQYHLNANQITLMGHSAGGHLASLVALDPQYLKEVGLPLNTIRGVINIEGPLDMSDFIKEVPKYKSVYGKNPNVWKAASPSTYLGQQAVPPMLIISREDASTTKFVKAAKKLGEPVDLLTTHELSHSDLTGLIGTNENAEAIQVTNAVTKFLQANQLNTFK</sequence>
<reference evidence="3 4" key="1">
    <citation type="submission" date="2024-04" db="EMBL/GenBank/DDBJ databases">
        <authorList>
            <person name="Wu Y.S."/>
            <person name="Zhang L."/>
        </authorList>
    </citation>
    <scope>NUCLEOTIDE SEQUENCE [LARGE SCALE GENOMIC DNA]</scope>
    <source>
        <strain evidence="3 4">KG-01</strain>
    </source>
</reference>
<dbReference type="PANTHER" id="PTHR48081:SF33">
    <property type="entry name" value="KYNURENINE FORMAMIDASE"/>
    <property type="match status" value="1"/>
</dbReference>